<evidence type="ECO:0000256" key="3">
    <source>
        <dbReference type="ARBA" id="ARBA00021859"/>
    </source>
</evidence>
<dbReference type="Proteomes" id="UP000094336">
    <property type="component" value="Unassembled WGS sequence"/>
</dbReference>
<dbReference type="AlphaFoldDB" id="A0A1E3QQA7"/>
<dbReference type="GO" id="GO:0030036">
    <property type="term" value="P:actin cytoskeleton organization"/>
    <property type="evidence" value="ECO:0007669"/>
    <property type="project" value="InterPro"/>
</dbReference>
<dbReference type="GO" id="GO:0000902">
    <property type="term" value="P:cell morphogenesis"/>
    <property type="evidence" value="ECO:0007669"/>
    <property type="project" value="TreeGrafter"/>
</dbReference>
<dbReference type="InterPro" id="IPR037282">
    <property type="entry name" value="CapZ_alpha/beta"/>
</dbReference>
<dbReference type="PANTHER" id="PTHR10619:SF0">
    <property type="entry name" value="F-ACTIN-CAPPING PROTEIN SUBUNIT BETA ISOFORMS 1 AND 2"/>
    <property type="match status" value="1"/>
</dbReference>
<accession>A0A1E3QQA7</accession>
<comment type="similarity">
    <text evidence="2">Belongs to the F-actin-capping protein beta subunit family.</text>
</comment>
<dbReference type="InterPro" id="IPR042276">
    <property type="entry name" value="CapZ_alpha/beta_2"/>
</dbReference>
<keyword evidence="5" id="KW-0963">Cytoplasm</keyword>
<dbReference type="Gene3D" id="3.90.1150.210">
    <property type="entry name" value="F-actin capping protein, beta subunit"/>
    <property type="match status" value="1"/>
</dbReference>
<organism evidence="10 11">
    <name type="scientific">Babjeviella inositovora NRRL Y-12698</name>
    <dbReference type="NCBI Taxonomy" id="984486"/>
    <lineage>
        <taxon>Eukaryota</taxon>
        <taxon>Fungi</taxon>
        <taxon>Dikarya</taxon>
        <taxon>Ascomycota</taxon>
        <taxon>Saccharomycotina</taxon>
        <taxon>Pichiomycetes</taxon>
        <taxon>Serinales incertae sedis</taxon>
        <taxon>Babjeviella</taxon>
    </lineage>
</organism>
<keyword evidence="6" id="KW-0009">Actin-binding</keyword>
<feature type="region of interest" description="Disordered" evidence="9">
    <location>
        <begin position="1"/>
        <end position="93"/>
    </location>
</feature>
<evidence type="ECO:0000313" key="10">
    <source>
        <dbReference type="EMBL" id="ODQ79889.1"/>
    </source>
</evidence>
<gene>
    <name evidence="10" type="ORF">BABINDRAFT_13490</name>
</gene>
<dbReference type="RefSeq" id="XP_018985217.1">
    <property type="nucleotide sequence ID" value="XM_019127085.1"/>
</dbReference>
<name>A0A1E3QQA7_9ASCO</name>
<keyword evidence="11" id="KW-1185">Reference proteome</keyword>
<evidence type="ECO:0000313" key="11">
    <source>
        <dbReference type="Proteomes" id="UP000094336"/>
    </source>
</evidence>
<keyword evidence="4" id="KW-0117">Actin capping</keyword>
<proteinExistence type="inferred from homology"/>
<comment type="function">
    <text evidence="8">F-actin-capping proteins bind in a Ca(2+)-independent manner to the fast growing ends of actin filaments (barbed end) thereby blocking the exchange of subunits at these ends. Unlike other capping proteins (such as gelsolin and severin), these proteins do not sever actin filaments.</text>
</comment>
<protein>
    <recommendedName>
        <fullName evidence="3">F-actin-capping protein subunit beta</fullName>
    </recommendedName>
</protein>
<dbReference type="GO" id="GO:0030479">
    <property type="term" value="C:actin cortical patch"/>
    <property type="evidence" value="ECO:0007669"/>
    <property type="project" value="TreeGrafter"/>
</dbReference>
<evidence type="ECO:0000256" key="2">
    <source>
        <dbReference type="ARBA" id="ARBA00006039"/>
    </source>
</evidence>
<dbReference type="GO" id="GO:0006364">
    <property type="term" value="P:rRNA processing"/>
    <property type="evidence" value="ECO:0007669"/>
    <property type="project" value="InterPro"/>
</dbReference>
<evidence type="ECO:0000256" key="9">
    <source>
        <dbReference type="SAM" id="MobiDB-lite"/>
    </source>
</evidence>
<dbReference type="OrthoDB" id="9979678at2759"/>
<dbReference type="EMBL" id="KV454431">
    <property type="protein sequence ID" value="ODQ79889.1"/>
    <property type="molecule type" value="Genomic_DNA"/>
</dbReference>
<evidence type="ECO:0000256" key="1">
    <source>
        <dbReference type="ARBA" id="ARBA00004245"/>
    </source>
</evidence>
<dbReference type="GO" id="GO:0051016">
    <property type="term" value="P:barbed-end actin filament capping"/>
    <property type="evidence" value="ECO:0007669"/>
    <property type="project" value="InterPro"/>
</dbReference>
<feature type="compositionally biased region" description="Acidic residues" evidence="9">
    <location>
        <begin position="67"/>
        <end position="80"/>
    </location>
</feature>
<feature type="compositionally biased region" description="Acidic residues" evidence="9">
    <location>
        <begin position="32"/>
        <end position="53"/>
    </location>
</feature>
<dbReference type="InterPro" id="IPR043175">
    <property type="entry name" value="CAPZB_N"/>
</dbReference>
<dbReference type="GeneID" id="30144938"/>
<dbReference type="PANTHER" id="PTHR10619">
    <property type="entry name" value="F-ACTIN-CAPPING PROTEIN SUBUNIT BETA"/>
    <property type="match status" value="1"/>
</dbReference>
<dbReference type="Gene3D" id="1.20.58.570">
    <property type="match status" value="1"/>
</dbReference>
<dbReference type="PROSITE" id="PS00231">
    <property type="entry name" value="F_ACTIN_CAPPING_BETA"/>
    <property type="match status" value="1"/>
</dbReference>
<evidence type="ECO:0000256" key="6">
    <source>
        <dbReference type="ARBA" id="ARBA00023203"/>
    </source>
</evidence>
<evidence type="ECO:0000256" key="8">
    <source>
        <dbReference type="ARBA" id="ARBA00025389"/>
    </source>
</evidence>
<dbReference type="PRINTS" id="PR00192">
    <property type="entry name" value="FACTINCAPB"/>
</dbReference>
<dbReference type="GO" id="GO:0008290">
    <property type="term" value="C:F-actin capping protein complex"/>
    <property type="evidence" value="ECO:0007669"/>
    <property type="project" value="InterPro"/>
</dbReference>
<dbReference type="STRING" id="984486.A0A1E3QQA7"/>
<evidence type="ECO:0000256" key="5">
    <source>
        <dbReference type="ARBA" id="ARBA00022490"/>
    </source>
</evidence>
<feature type="compositionally biased region" description="Basic residues" evidence="9">
    <location>
        <begin position="1"/>
        <end position="10"/>
    </location>
</feature>
<dbReference type="InterPro" id="IPR012459">
    <property type="entry name" value="Rrp15"/>
</dbReference>
<dbReference type="Pfam" id="PF01115">
    <property type="entry name" value="F_actin_cap_B"/>
    <property type="match status" value="1"/>
</dbReference>
<keyword evidence="7" id="KW-0206">Cytoskeleton</keyword>
<dbReference type="SUPFAM" id="SSF90096">
    <property type="entry name" value="Subunits of heterodimeric actin filament capping protein Capz"/>
    <property type="match status" value="1"/>
</dbReference>
<evidence type="ECO:0000256" key="4">
    <source>
        <dbReference type="ARBA" id="ARBA00022467"/>
    </source>
</evidence>
<dbReference type="Pfam" id="PF07890">
    <property type="entry name" value="Rrp15p"/>
    <property type="match status" value="1"/>
</dbReference>
<dbReference type="InterPro" id="IPR001698">
    <property type="entry name" value="CAPZB"/>
</dbReference>
<dbReference type="GO" id="GO:0051015">
    <property type="term" value="F:actin filament binding"/>
    <property type="evidence" value="ECO:0007669"/>
    <property type="project" value="TreeGrafter"/>
</dbReference>
<dbReference type="InterPro" id="IPR019771">
    <property type="entry name" value="F-actin_capping_bsu_CS"/>
</dbReference>
<feature type="compositionally biased region" description="Basic and acidic residues" evidence="9">
    <location>
        <begin position="20"/>
        <end position="31"/>
    </location>
</feature>
<dbReference type="FunFam" id="1.20.58.570:FF:000001">
    <property type="entry name" value="F-actin-capping protein subunit beta"/>
    <property type="match status" value="1"/>
</dbReference>
<evidence type="ECO:0000256" key="7">
    <source>
        <dbReference type="ARBA" id="ARBA00023212"/>
    </source>
</evidence>
<comment type="subcellular location">
    <subcellularLocation>
        <location evidence="1">Cytoplasm</location>
        <location evidence="1">Cytoskeleton</location>
    </subcellularLocation>
</comment>
<sequence length="505" mass="55657">MGKVAAKKQKITAEKAQSTKKVEVEEQRTESEAELEDLEALSDDDLAEDDELNLDGVSSDESSAAEADSEEEESTDDFETELPLMKKKKNKDDGSAQFADALSAIVGSRLKAYDRKDPILARSKLTIKKFENDKLDAKAKRLISAEKKITLDIDRVKTLLPAADNEKAGEILAKERRLKKVAQRGVVKLFNAVLSTQVKTHTELGTQKIIGQTKKEEMMTEISKEKFLDLVQAAADKTKESEEAFDASLDLLRRLDPQNIQSNLNNICRVAPGLAEDLLSSIDTPLSALRDPTNGKAYLCCDYNRDGDSYRSPWSNEYHPAADADAPAPSRELRELEVFANASFDVYRDLYYEGGVSSVYLWDQGDGLESDGFAGVVLLKKDSDDSSSSWNSIHVVEVTPEGASATYAITSTIILDLHSAKTIDLSGNLVRQTEKTLATGDLSSHISNIGTLIEEIETKLRNMLQEVYFGKTRDILGDLRTTTQASALASEKQRVSEMVKGLSEL</sequence>
<reference evidence="11" key="1">
    <citation type="submission" date="2016-05" db="EMBL/GenBank/DDBJ databases">
        <title>Comparative genomics of biotechnologically important yeasts.</title>
        <authorList>
            <consortium name="DOE Joint Genome Institute"/>
            <person name="Riley R."/>
            <person name="Haridas S."/>
            <person name="Wolfe K.H."/>
            <person name="Lopes M.R."/>
            <person name="Hittinger C.T."/>
            <person name="Goker M."/>
            <person name="Salamov A."/>
            <person name="Wisecaver J."/>
            <person name="Long T.M."/>
            <person name="Aerts A.L."/>
            <person name="Barry K."/>
            <person name="Choi C."/>
            <person name="Clum A."/>
            <person name="Coughlan A.Y."/>
            <person name="Deshpande S."/>
            <person name="Douglass A.P."/>
            <person name="Hanson S.J."/>
            <person name="Klenk H.-P."/>
            <person name="Labutti K."/>
            <person name="Lapidus A."/>
            <person name="Lindquist E."/>
            <person name="Lipzen A."/>
            <person name="Meier-Kolthoff J.P."/>
            <person name="Ohm R.A."/>
            <person name="Otillar R.P."/>
            <person name="Pangilinan J."/>
            <person name="Peng Y."/>
            <person name="Rokas A."/>
            <person name="Rosa C.A."/>
            <person name="Scheuner C."/>
            <person name="Sibirny A.A."/>
            <person name="Slot J.C."/>
            <person name="Stielow J.B."/>
            <person name="Sun H."/>
            <person name="Kurtzman C.P."/>
            <person name="Blackwell M."/>
            <person name="Grigoriev I.V."/>
            <person name="Jeffries T.W."/>
        </authorList>
    </citation>
    <scope>NUCLEOTIDE SEQUENCE [LARGE SCALE GENOMIC DNA]</scope>
    <source>
        <strain evidence="11">NRRL Y-12698</strain>
    </source>
</reference>